<gene>
    <name evidence="3" type="ORF">M231_01284</name>
</gene>
<organism evidence="3 4">
    <name type="scientific">Tremella mesenterica</name>
    <name type="common">Jelly fungus</name>
    <dbReference type="NCBI Taxonomy" id="5217"/>
    <lineage>
        <taxon>Eukaryota</taxon>
        <taxon>Fungi</taxon>
        <taxon>Dikarya</taxon>
        <taxon>Basidiomycota</taxon>
        <taxon>Agaricomycotina</taxon>
        <taxon>Tremellomycetes</taxon>
        <taxon>Tremellales</taxon>
        <taxon>Tremellaceae</taxon>
        <taxon>Tremella</taxon>
    </lineage>
</organism>
<dbReference type="Proteomes" id="UP000289152">
    <property type="component" value="Unassembled WGS sequence"/>
</dbReference>
<dbReference type="Pfam" id="PF06080">
    <property type="entry name" value="DUF938"/>
    <property type="match status" value="1"/>
</dbReference>
<feature type="compositionally biased region" description="Basic and acidic residues" evidence="2">
    <location>
        <begin position="78"/>
        <end position="94"/>
    </location>
</feature>
<name>A0A4Q1BTH6_TREME</name>
<dbReference type="AlphaFoldDB" id="A0A4Q1BTH6"/>
<evidence type="ECO:0000256" key="2">
    <source>
        <dbReference type="SAM" id="MobiDB-lite"/>
    </source>
</evidence>
<dbReference type="InterPro" id="IPR010342">
    <property type="entry name" value="DUF938"/>
</dbReference>
<sequence length="282" mass="32109">MSYPSIISQPGSAGRNLVPILEALKPLLSFQDLDSSPQLPIFPLYTTHIESSHNTEESGPSTSSFNLDTINKTRSSLRNHDLSRTSGTKQDEERKKRKLLEIASGEHIPFLAKIWGQVEWYGSVRDIVELRKLESYLAHHGDIPNLLPIRILDISSEHHWEGLRDDLQGEMFEGVLIINLIHCLPPESPENIFRQLSPFTQPRLLGPFGWIAIYGPWLTDNGLFRSENDEKFDRTHLKSQHPSLGLRSIASIDNLARKWGFGPSERREMPSGNTWVVWRAEC</sequence>
<dbReference type="InterPro" id="IPR029063">
    <property type="entry name" value="SAM-dependent_MTases_sf"/>
</dbReference>
<dbReference type="PANTHER" id="PTHR20974">
    <property type="entry name" value="UPF0585 PROTEIN CG18661"/>
    <property type="match status" value="1"/>
</dbReference>
<reference evidence="3 4" key="1">
    <citation type="submission" date="2016-06" db="EMBL/GenBank/DDBJ databases">
        <title>Evolution of pathogenesis and genome organization in the Tremellales.</title>
        <authorList>
            <person name="Cuomo C."/>
            <person name="Litvintseva A."/>
            <person name="Heitman J."/>
            <person name="Chen Y."/>
            <person name="Sun S."/>
            <person name="Springer D."/>
            <person name="Dromer F."/>
            <person name="Young S."/>
            <person name="Zeng Q."/>
            <person name="Chapman S."/>
            <person name="Gujja S."/>
            <person name="Saif S."/>
            <person name="Birren B."/>
        </authorList>
    </citation>
    <scope>NUCLEOTIDE SEQUENCE [LARGE SCALE GENOMIC DNA]</scope>
    <source>
        <strain evidence="3 4">ATCC 28783</strain>
    </source>
</reference>
<dbReference type="SUPFAM" id="SSF53335">
    <property type="entry name" value="S-adenosyl-L-methionine-dependent methyltransferases"/>
    <property type="match status" value="1"/>
</dbReference>
<dbReference type="VEuPathDB" id="FungiDB:TREMEDRAFT_62780"/>
<proteinExistence type="inferred from homology"/>
<dbReference type="EMBL" id="SDIL01000009">
    <property type="protein sequence ID" value="RXK41379.1"/>
    <property type="molecule type" value="Genomic_DNA"/>
</dbReference>
<dbReference type="PANTHER" id="PTHR20974:SF0">
    <property type="entry name" value="UPF0585 PROTEIN CG18661"/>
    <property type="match status" value="1"/>
</dbReference>
<dbReference type="OrthoDB" id="10258744at2759"/>
<dbReference type="InParanoid" id="A0A4Q1BTH6"/>
<evidence type="ECO:0000313" key="3">
    <source>
        <dbReference type="EMBL" id="RXK41379.1"/>
    </source>
</evidence>
<feature type="region of interest" description="Disordered" evidence="2">
    <location>
        <begin position="76"/>
        <end position="95"/>
    </location>
</feature>
<evidence type="ECO:0000256" key="1">
    <source>
        <dbReference type="ARBA" id="ARBA00008308"/>
    </source>
</evidence>
<protein>
    <submittedName>
        <fullName evidence="3">Uncharacterized protein</fullName>
    </submittedName>
</protein>
<comment type="caution">
    <text evidence="3">The sequence shown here is derived from an EMBL/GenBank/DDBJ whole genome shotgun (WGS) entry which is preliminary data.</text>
</comment>
<accession>A0A4Q1BTH6</accession>
<comment type="similarity">
    <text evidence="1">Belongs to the UPF0585 family.</text>
</comment>
<evidence type="ECO:0000313" key="4">
    <source>
        <dbReference type="Proteomes" id="UP000289152"/>
    </source>
</evidence>
<keyword evidence="4" id="KW-1185">Reference proteome</keyword>